<proteinExistence type="predicted"/>
<gene>
    <name evidence="1" type="ORF">APC1503_1109</name>
</gene>
<dbReference type="AlphaFoldDB" id="A0A2N0T177"/>
<evidence type="ECO:0000313" key="1">
    <source>
        <dbReference type="EMBL" id="PKC89031.1"/>
    </source>
</evidence>
<name>A0A2N0T177_BIFLN</name>
<comment type="caution">
    <text evidence="1">The sequence shown here is derived from an EMBL/GenBank/DDBJ whole genome shotgun (WGS) entry which is preliminary data.</text>
</comment>
<evidence type="ECO:0000313" key="2">
    <source>
        <dbReference type="Proteomes" id="UP000232654"/>
    </source>
</evidence>
<accession>A0A2N0T177</accession>
<dbReference type="EMBL" id="PJDT01000016">
    <property type="protein sequence ID" value="PKC89031.1"/>
    <property type="molecule type" value="Genomic_DNA"/>
</dbReference>
<sequence>MSDVTVDASELTAFGRRVAAAHAMASVKVAQAVKKGAQNVKEGVISDLQTSSNYAISRIGIGYEMGSTGTTIYADVSPRDGGASDLANIAFFGTAKGGGTHWFYQFAEQELPTLAEYVGDAADDMLIGAIGL</sequence>
<dbReference type="Proteomes" id="UP000232654">
    <property type="component" value="Unassembled WGS sequence"/>
</dbReference>
<organism evidence="1 2">
    <name type="scientific">Bifidobacterium longum</name>
    <dbReference type="NCBI Taxonomy" id="216816"/>
    <lineage>
        <taxon>Bacteria</taxon>
        <taxon>Bacillati</taxon>
        <taxon>Actinomycetota</taxon>
        <taxon>Actinomycetes</taxon>
        <taxon>Bifidobacteriales</taxon>
        <taxon>Bifidobacteriaceae</taxon>
        <taxon>Bifidobacterium</taxon>
    </lineage>
</organism>
<reference evidence="1 2" key="1">
    <citation type="submission" date="2017-12" db="EMBL/GenBank/DDBJ databases">
        <title>Bifidobacterium longum APC/DPC strains.</title>
        <authorList>
            <person name="Arboleya S."/>
        </authorList>
    </citation>
    <scope>NUCLEOTIDE SEQUENCE [LARGE SCALE GENOMIC DNA]</scope>
    <source>
        <strain evidence="1 2">APC1503</strain>
    </source>
</reference>
<protein>
    <submittedName>
        <fullName evidence="1">Uncharacterized protein</fullName>
    </submittedName>
</protein>